<organism evidence="3 4">
    <name type="scientific">Variovorax paradoxus</name>
    <dbReference type="NCBI Taxonomy" id="34073"/>
    <lineage>
        <taxon>Bacteria</taxon>
        <taxon>Pseudomonadati</taxon>
        <taxon>Pseudomonadota</taxon>
        <taxon>Betaproteobacteria</taxon>
        <taxon>Burkholderiales</taxon>
        <taxon>Comamonadaceae</taxon>
        <taxon>Variovorax</taxon>
    </lineage>
</organism>
<dbReference type="GO" id="GO:0016491">
    <property type="term" value="F:oxidoreductase activity"/>
    <property type="evidence" value="ECO:0007669"/>
    <property type="project" value="UniProtKB-KW"/>
</dbReference>
<gene>
    <name evidence="3" type="ORF">J2W39_003361</name>
</gene>
<dbReference type="PANTHER" id="PTHR43364:SF4">
    <property type="entry name" value="NAD(P)-LINKED OXIDOREDUCTASE SUPERFAMILY PROTEIN"/>
    <property type="match status" value="1"/>
</dbReference>
<reference evidence="3" key="1">
    <citation type="submission" date="2023-07" db="EMBL/GenBank/DDBJ databases">
        <title>Sorghum-associated microbial communities from plants grown in Nebraska, USA.</title>
        <authorList>
            <person name="Schachtman D."/>
        </authorList>
    </citation>
    <scope>NUCLEOTIDE SEQUENCE</scope>
    <source>
        <strain evidence="3">DS3315</strain>
    </source>
</reference>
<keyword evidence="1" id="KW-0560">Oxidoreductase</keyword>
<comment type="caution">
    <text evidence="3">The sequence shown here is derived from an EMBL/GenBank/DDBJ whole genome shotgun (WGS) entry which is preliminary data.</text>
</comment>
<dbReference type="GO" id="GO:0005829">
    <property type="term" value="C:cytosol"/>
    <property type="evidence" value="ECO:0007669"/>
    <property type="project" value="UniProtKB-ARBA"/>
</dbReference>
<protein>
    <submittedName>
        <fullName evidence="3">Aryl-alcohol dehydrogenase-like predicted oxidoreductase</fullName>
    </submittedName>
</protein>
<dbReference type="FunFam" id="3.20.20.100:FF:000004">
    <property type="entry name" value="Oxidoreductase, aldo/keto reductase"/>
    <property type="match status" value="1"/>
</dbReference>
<dbReference type="InterPro" id="IPR020471">
    <property type="entry name" value="AKR"/>
</dbReference>
<accession>A0AAW8EI42</accession>
<evidence type="ECO:0000259" key="2">
    <source>
        <dbReference type="Pfam" id="PF00248"/>
    </source>
</evidence>
<dbReference type="InterPro" id="IPR023210">
    <property type="entry name" value="NADP_OxRdtase_dom"/>
</dbReference>
<dbReference type="InterPro" id="IPR036812">
    <property type="entry name" value="NAD(P)_OxRdtase_dom_sf"/>
</dbReference>
<name>A0AAW8EI42_VARPD</name>
<evidence type="ECO:0000256" key="1">
    <source>
        <dbReference type="ARBA" id="ARBA00023002"/>
    </source>
</evidence>
<dbReference type="Gene3D" id="3.20.20.100">
    <property type="entry name" value="NADP-dependent oxidoreductase domain"/>
    <property type="match status" value="1"/>
</dbReference>
<sequence>MSSIDYRPLGRSGILVSPIALGAMMFGGQADRATAQRIAERAFEQGINFIDTANAYNKGESEKVVGELVAPNRNRWVLATKFANPDPDIAGPNNRSTGRHGIVQSVEASLKRLGTDHIDLLYLHREDRATPVAETVRALGDLIRAGKLRSYGLSNHPAWKIAEFARTADALNVDRPAATQPLYNLANRQIEAEHLPAAEYYGVGVVSYSPLARGVLTAKYQPGKAPPAGTRAGRDDKRILQTEWRAESLEIAQRVKEHVEGRGITPGQFALAWVLNNRLVTSAIAGPRTLEQWEGYLPALQYRFTDEDEALVDALVTTGHSSLPGFNDPSHPFFGRLPRHHSAA</sequence>
<feature type="domain" description="NADP-dependent oxidoreductase" evidence="2">
    <location>
        <begin position="18"/>
        <end position="315"/>
    </location>
</feature>
<dbReference type="InterPro" id="IPR050523">
    <property type="entry name" value="AKR_Detox_Biosynth"/>
</dbReference>
<dbReference type="Pfam" id="PF00248">
    <property type="entry name" value="Aldo_ket_red"/>
    <property type="match status" value="1"/>
</dbReference>
<evidence type="ECO:0000313" key="4">
    <source>
        <dbReference type="Proteomes" id="UP001224845"/>
    </source>
</evidence>
<dbReference type="PANTHER" id="PTHR43364">
    <property type="entry name" value="NADH-SPECIFIC METHYLGLYOXAL REDUCTASE-RELATED"/>
    <property type="match status" value="1"/>
</dbReference>
<proteinExistence type="predicted"/>
<dbReference type="PRINTS" id="PR00069">
    <property type="entry name" value="ALDKETRDTASE"/>
</dbReference>
<dbReference type="EMBL" id="JAUSRV010000008">
    <property type="protein sequence ID" value="MDP9972119.1"/>
    <property type="molecule type" value="Genomic_DNA"/>
</dbReference>
<dbReference type="Proteomes" id="UP001224845">
    <property type="component" value="Unassembled WGS sequence"/>
</dbReference>
<evidence type="ECO:0000313" key="3">
    <source>
        <dbReference type="EMBL" id="MDP9972119.1"/>
    </source>
</evidence>
<dbReference type="SUPFAM" id="SSF51430">
    <property type="entry name" value="NAD(P)-linked oxidoreductase"/>
    <property type="match status" value="1"/>
</dbReference>
<dbReference type="AlphaFoldDB" id="A0AAW8EI42"/>